<evidence type="ECO:0000313" key="2">
    <source>
        <dbReference type="Proteomes" id="UP000886998"/>
    </source>
</evidence>
<proteinExistence type="predicted"/>
<comment type="caution">
    <text evidence="1">The sequence shown here is derived from an EMBL/GenBank/DDBJ whole genome shotgun (WGS) entry which is preliminary data.</text>
</comment>
<name>A0A8X6XFV8_9ARAC</name>
<protein>
    <submittedName>
        <fullName evidence="1">Uncharacterized protein</fullName>
    </submittedName>
</protein>
<evidence type="ECO:0000313" key="1">
    <source>
        <dbReference type="EMBL" id="GFY52543.1"/>
    </source>
</evidence>
<keyword evidence="2" id="KW-1185">Reference proteome</keyword>
<accession>A0A8X6XFV8</accession>
<dbReference type="OrthoDB" id="1732493at2759"/>
<reference evidence="1" key="1">
    <citation type="submission" date="2020-08" db="EMBL/GenBank/DDBJ databases">
        <title>Multicomponent nature underlies the extraordinary mechanical properties of spider dragline silk.</title>
        <authorList>
            <person name="Kono N."/>
            <person name="Nakamura H."/>
            <person name="Mori M."/>
            <person name="Yoshida Y."/>
            <person name="Ohtoshi R."/>
            <person name="Malay A.D."/>
            <person name="Moran D.A.P."/>
            <person name="Tomita M."/>
            <person name="Numata K."/>
            <person name="Arakawa K."/>
        </authorList>
    </citation>
    <scope>NUCLEOTIDE SEQUENCE</scope>
</reference>
<gene>
    <name evidence="1" type="ORF">TNIN_68261</name>
</gene>
<dbReference type="Proteomes" id="UP000886998">
    <property type="component" value="Unassembled WGS sequence"/>
</dbReference>
<organism evidence="1 2">
    <name type="scientific">Trichonephila inaurata madagascariensis</name>
    <dbReference type="NCBI Taxonomy" id="2747483"/>
    <lineage>
        <taxon>Eukaryota</taxon>
        <taxon>Metazoa</taxon>
        <taxon>Ecdysozoa</taxon>
        <taxon>Arthropoda</taxon>
        <taxon>Chelicerata</taxon>
        <taxon>Arachnida</taxon>
        <taxon>Araneae</taxon>
        <taxon>Araneomorphae</taxon>
        <taxon>Entelegynae</taxon>
        <taxon>Araneoidea</taxon>
        <taxon>Nephilidae</taxon>
        <taxon>Trichonephila</taxon>
        <taxon>Trichonephila inaurata</taxon>
    </lineage>
</organism>
<dbReference type="AlphaFoldDB" id="A0A8X6XFV8"/>
<sequence length="70" mass="7370">MPQAALLLVECNVTASAEACGFGRGHFGGVWLIPNDSNGPSLGFGRSESYIKLEQLGEGSYATVFKGFSE</sequence>
<dbReference type="EMBL" id="BMAV01008732">
    <property type="protein sequence ID" value="GFY52543.1"/>
    <property type="molecule type" value="Genomic_DNA"/>
</dbReference>